<sequence length="95" mass="10299">MCPAPQPDSRDADTERHGRAAVRSRTRTVEPVDSTSPAGRWYLRENTSWGSGLRVAFGILDALATLTQNEALALVARALRAVVSSIVDAGQHRRS</sequence>
<dbReference type="EMBL" id="QOIM01000037">
    <property type="protein sequence ID" value="RCG17194.1"/>
    <property type="molecule type" value="Genomic_DNA"/>
</dbReference>
<accession>A0A367EGJ1</accession>
<feature type="compositionally biased region" description="Basic and acidic residues" evidence="1">
    <location>
        <begin position="8"/>
        <end position="18"/>
    </location>
</feature>
<dbReference type="Proteomes" id="UP000253507">
    <property type="component" value="Unassembled WGS sequence"/>
</dbReference>
<keyword evidence="3" id="KW-1185">Reference proteome</keyword>
<evidence type="ECO:0000256" key="1">
    <source>
        <dbReference type="SAM" id="MobiDB-lite"/>
    </source>
</evidence>
<protein>
    <submittedName>
        <fullName evidence="2">Uncharacterized protein</fullName>
    </submittedName>
</protein>
<dbReference type="OrthoDB" id="5245166at2"/>
<dbReference type="InterPro" id="IPR029055">
    <property type="entry name" value="Ntn_hydrolases_N"/>
</dbReference>
<feature type="region of interest" description="Disordered" evidence="1">
    <location>
        <begin position="1"/>
        <end position="37"/>
    </location>
</feature>
<gene>
    <name evidence="2" type="ORF">DQ392_19390</name>
</gene>
<reference evidence="2 3" key="1">
    <citation type="submission" date="2018-06" db="EMBL/GenBank/DDBJ databases">
        <title>Streptomyces reniochalinae sp. nov. and Streptomyces diacarnus sp. nov. from marine sponges.</title>
        <authorList>
            <person name="Li L."/>
        </authorList>
    </citation>
    <scope>NUCLEOTIDE SEQUENCE [LARGE SCALE GENOMIC DNA]</scope>
    <source>
        <strain evidence="2 3">LHW50302</strain>
    </source>
</reference>
<dbReference type="SUPFAM" id="SSF56235">
    <property type="entry name" value="N-terminal nucleophile aminohydrolases (Ntn hydrolases)"/>
    <property type="match status" value="1"/>
</dbReference>
<dbReference type="AlphaFoldDB" id="A0A367EGJ1"/>
<evidence type="ECO:0000313" key="3">
    <source>
        <dbReference type="Proteomes" id="UP000253507"/>
    </source>
</evidence>
<comment type="caution">
    <text evidence="2">The sequence shown here is derived from an EMBL/GenBank/DDBJ whole genome shotgun (WGS) entry which is preliminary data.</text>
</comment>
<evidence type="ECO:0000313" key="2">
    <source>
        <dbReference type="EMBL" id="RCG17194.1"/>
    </source>
</evidence>
<proteinExistence type="predicted"/>
<dbReference type="RefSeq" id="WP_114016885.1">
    <property type="nucleotide sequence ID" value="NZ_QOIM01000037.1"/>
</dbReference>
<name>A0A367EGJ1_9ACTN</name>
<organism evidence="2 3">
    <name type="scientific">Streptomyces reniochalinae</name>
    <dbReference type="NCBI Taxonomy" id="2250578"/>
    <lineage>
        <taxon>Bacteria</taxon>
        <taxon>Bacillati</taxon>
        <taxon>Actinomycetota</taxon>
        <taxon>Actinomycetes</taxon>
        <taxon>Kitasatosporales</taxon>
        <taxon>Streptomycetaceae</taxon>
        <taxon>Streptomyces</taxon>
    </lineage>
</organism>